<dbReference type="GO" id="GO:0016301">
    <property type="term" value="F:kinase activity"/>
    <property type="evidence" value="ECO:0007669"/>
    <property type="project" value="UniProtKB-KW"/>
</dbReference>
<feature type="transmembrane region" description="Helical" evidence="4">
    <location>
        <begin position="236"/>
        <end position="254"/>
    </location>
</feature>
<keyword evidence="1" id="KW-0808">Transferase</keyword>
<dbReference type="SMART" id="SM00387">
    <property type="entry name" value="HATPase_c"/>
    <property type="match status" value="1"/>
</dbReference>
<keyword evidence="4" id="KW-0812">Transmembrane</keyword>
<feature type="transmembrane region" description="Helical" evidence="4">
    <location>
        <begin position="79"/>
        <end position="103"/>
    </location>
</feature>
<keyword evidence="4" id="KW-0472">Membrane</keyword>
<evidence type="ECO:0000313" key="6">
    <source>
        <dbReference type="EMBL" id="PWE16833.1"/>
    </source>
</evidence>
<evidence type="ECO:0000256" key="1">
    <source>
        <dbReference type="ARBA" id="ARBA00022679"/>
    </source>
</evidence>
<dbReference type="InterPro" id="IPR005467">
    <property type="entry name" value="His_kinase_dom"/>
</dbReference>
<dbReference type="PANTHER" id="PTHR24421">
    <property type="entry name" value="NITRATE/NITRITE SENSOR PROTEIN NARX-RELATED"/>
    <property type="match status" value="1"/>
</dbReference>
<dbReference type="RefSeq" id="WP_109253556.1">
    <property type="nucleotide sequence ID" value="NZ_QEXV01000005.1"/>
</dbReference>
<dbReference type="SUPFAM" id="SSF55874">
    <property type="entry name" value="ATPase domain of HSP90 chaperone/DNA topoisomerase II/histidine kinase"/>
    <property type="match status" value="1"/>
</dbReference>
<organism evidence="6 7">
    <name type="scientific">Marinicauda salina</name>
    <dbReference type="NCBI Taxonomy" id="2135793"/>
    <lineage>
        <taxon>Bacteria</taxon>
        <taxon>Pseudomonadati</taxon>
        <taxon>Pseudomonadota</taxon>
        <taxon>Alphaproteobacteria</taxon>
        <taxon>Maricaulales</taxon>
        <taxon>Maricaulaceae</taxon>
        <taxon>Marinicauda</taxon>
    </lineage>
</organism>
<feature type="transmembrane region" description="Helical" evidence="4">
    <location>
        <begin position="172"/>
        <end position="193"/>
    </location>
</feature>
<dbReference type="CDD" id="cd16917">
    <property type="entry name" value="HATPase_UhpB-NarQ-NarX-like"/>
    <property type="match status" value="1"/>
</dbReference>
<evidence type="ECO:0000256" key="3">
    <source>
        <dbReference type="ARBA" id="ARBA00023012"/>
    </source>
</evidence>
<accession>A0A2U2BS41</accession>
<gene>
    <name evidence="6" type="ORF">DDZ18_11620</name>
</gene>
<feature type="transmembrane region" description="Helical" evidence="4">
    <location>
        <begin position="52"/>
        <end position="72"/>
    </location>
</feature>
<feature type="domain" description="Histidine kinase" evidence="5">
    <location>
        <begin position="441"/>
        <end position="619"/>
    </location>
</feature>
<keyword evidence="3" id="KW-0902">Two-component regulatory system</keyword>
<feature type="transmembrane region" description="Helical" evidence="4">
    <location>
        <begin position="12"/>
        <end position="32"/>
    </location>
</feature>
<dbReference type="Gene3D" id="1.20.5.1930">
    <property type="match status" value="1"/>
</dbReference>
<dbReference type="Gene3D" id="3.30.565.10">
    <property type="entry name" value="Histidine kinase-like ATPase, C-terminal domain"/>
    <property type="match status" value="1"/>
</dbReference>
<feature type="transmembrane region" description="Helical" evidence="4">
    <location>
        <begin position="109"/>
        <end position="136"/>
    </location>
</feature>
<dbReference type="InterPro" id="IPR003594">
    <property type="entry name" value="HATPase_dom"/>
</dbReference>
<dbReference type="PROSITE" id="PS50109">
    <property type="entry name" value="HIS_KIN"/>
    <property type="match status" value="1"/>
</dbReference>
<evidence type="ECO:0000259" key="5">
    <source>
        <dbReference type="PROSITE" id="PS50109"/>
    </source>
</evidence>
<feature type="transmembrane region" description="Helical" evidence="4">
    <location>
        <begin position="143"/>
        <end position="160"/>
    </location>
</feature>
<dbReference type="EMBL" id="QEXV01000005">
    <property type="protein sequence ID" value="PWE16833.1"/>
    <property type="molecule type" value="Genomic_DNA"/>
</dbReference>
<protein>
    <submittedName>
        <fullName evidence="6">Histidine kinase</fullName>
    </submittedName>
</protein>
<evidence type="ECO:0000256" key="4">
    <source>
        <dbReference type="SAM" id="Phobius"/>
    </source>
</evidence>
<comment type="caution">
    <text evidence="6">The sequence shown here is derived from an EMBL/GenBank/DDBJ whole genome shotgun (WGS) entry which is preliminary data.</text>
</comment>
<feature type="transmembrane region" description="Helical" evidence="4">
    <location>
        <begin position="295"/>
        <end position="312"/>
    </location>
</feature>
<dbReference type="InterPro" id="IPR050482">
    <property type="entry name" value="Sensor_HK_TwoCompSys"/>
</dbReference>
<dbReference type="OrthoDB" id="9778496at2"/>
<reference evidence="7" key="1">
    <citation type="submission" date="2018-05" db="EMBL/GenBank/DDBJ databases">
        <authorList>
            <person name="Liu B.-T."/>
        </authorList>
    </citation>
    <scope>NUCLEOTIDE SEQUENCE [LARGE SCALE GENOMIC DNA]</scope>
    <source>
        <strain evidence="7">WD6-1</strain>
    </source>
</reference>
<proteinExistence type="predicted"/>
<dbReference type="Pfam" id="PF02518">
    <property type="entry name" value="HATPase_c"/>
    <property type="match status" value="1"/>
</dbReference>
<sequence>MGLNTPSRRLALTTLVAVIATGLVLIVALQPAGRGALGLDGLRPLAALSLRFWVQIAVGLGAFLIAAWIWALRPRDPAVLLFALSGAATMLFTYSAAAGGAAVMALEPWAAGLLFNANVLGASLFGVVMIALFLIYPVRPPGWRTAIVVATGVFAAWTGLELVGATPSWSSVHLITLVEMIGIFAAVGAQYLATRDDPRGRAVTIWLGLSVLVGSGAFITLVALPRSLGFAGVVDPRYAFSSFLLIYAGVAVGLQRYRLFELGEWAFLILFYLGGAALLVAVDAMLVYAASLAPASAFGVALLAVAFLYLPLRDTLARRLLHRSRLDEQQIFHSVVDVVFEPSNRARADRWRRLLSRVFAPLEIAPAKWPVQAPQIRADGLELALPGVADIPDLVLRYPWRGRGLFGSRHRRTAEHLITLMSHAEAGRAAYDRGVAEERSRIARDMHDNIGAQLLGALHSRQADRKDMMIRETLTDLRDVINNAASPGLTFDETLAELRAETAERLAMVDIGLDWSVEADDPPDLTPGAAHALRSIIREAVSNVIKHAGASQVRMRLVHSGGRAELTVEDDGAGFDATAASAGDGLANIRARVRALRGSLDLAAIDPGVRLTARFPLEHDRRGS</sequence>
<dbReference type="InterPro" id="IPR036890">
    <property type="entry name" value="HATPase_C_sf"/>
</dbReference>
<evidence type="ECO:0000313" key="7">
    <source>
        <dbReference type="Proteomes" id="UP000245168"/>
    </source>
</evidence>
<dbReference type="AlphaFoldDB" id="A0A2U2BS41"/>
<keyword evidence="7" id="KW-1185">Reference proteome</keyword>
<keyword evidence="2 6" id="KW-0418">Kinase</keyword>
<dbReference type="GO" id="GO:0000160">
    <property type="term" value="P:phosphorelay signal transduction system"/>
    <property type="evidence" value="ECO:0007669"/>
    <property type="project" value="UniProtKB-KW"/>
</dbReference>
<feature type="transmembrane region" description="Helical" evidence="4">
    <location>
        <begin position="205"/>
        <end position="224"/>
    </location>
</feature>
<keyword evidence="4" id="KW-1133">Transmembrane helix</keyword>
<name>A0A2U2BS41_9PROT</name>
<dbReference type="Proteomes" id="UP000245168">
    <property type="component" value="Unassembled WGS sequence"/>
</dbReference>
<evidence type="ECO:0000256" key="2">
    <source>
        <dbReference type="ARBA" id="ARBA00022777"/>
    </source>
</evidence>
<feature type="transmembrane region" description="Helical" evidence="4">
    <location>
        <begin position="266"/>
        <end position="289"/>
    </location>
</feature>